<feature type="transmembrane region" description="Helical" evidence="1">
    <location>
        <begin position="208"/>
        <end position="229"/>
    </location>
</feature>
<dbReference type="PANTHER" id="PTHR43471:SF1">
    <property type="entry name" value="ABC TRANSPORTER PERMEASE PROTEIN NOSY-RELATED"/>
    <property type="match status" value="1"/>
</dbReference>
<organism evidence="2 3">
    <name type="scientific">Sphingomonas panacis</name>
    <dbReference type="NCBI Taxonomy" id="1560345"/>
    <lineage>
        <taxon>Bacteria</taxon>
        <taxon>Pseudomonadati</taxon>
        <taxon>Pseudomonadota</taxon>
        <taxon>Alphaproteobacteria</taxon>
        <taxon>Sphingomonadales</taxon>
        <taxon>Sphingomonadaceae</taxon>
        <taxon>Sphingomonas</taxon>
    </lineage>
</organism>
<feature type="transmembrane region" description="Helical" evidence="1">
    <location>
        <begin position="182"/>
        <end position="202"/>
    </location>
</feature>
<keyword evidence="1" id="KW-1133">Transmembrane helix</keyword>
<evidence type="ECO:0000313" key="3">
    <source>
        <dbReference type="Proteomes" id="UP000094256"/>
    </source>
</evidence>
<protein>
    <submittedName>
        <fullName evidence="2">ABC transporter permease</fullName>
    </submittedName>
</protein>
<proteinExistence type="predicted"/>
<accession>A0A1B3ZAG3</accession>
<dbReference type="Pfam" id="PF12679">
    <property type="entry name" value="ABC2_membrane_2"/>
    <property type="match status" value="1"/>
</dbReference>
<dbReference type="KEGG" id="span:AWL63_10960"/>
<dbReference type="Pfam" id="PF12040">
    <property type="entry name" value="DUF3526"/>
    <property type="match status" value="1"/>
</dbReference>
<feature type="transmembrane region" description="Helical" evidence="1">
    <location>
        <begin position="236"/>
        <end position="257"/>
    </location>
</feature>
<dbReference type="PANTHER" id="PTHR43471">
    <property type="entry name" value="ABC TRANSPORTER PERMEASE"/>
    <property type="match status" value="1"/>
</dbReference>
<evidence type="ECO:0000313" key="2">
    <source>
        <dbReference type="EMBL" id="AOH84409.1"/>
    </source>
</evidence>
<evidence type="ECO:0000256" key="1">
    <source>
        <dbReference type="SAM" id="Phobius"/>
    </source>
</evidence>
<keyword evidence="1" id="KW-0472">Membrane</keyword>
<dbReference type="RefSeq" id="WP_069204967.1">
    <property type="nucleotide sequence ID" value="NZ_CP014168.1"/>
</dbReference>
<dbReference type="Proteomes" id="UP000094256">
    <property type="component" value="Chromosome"/>
</dbReference>
<keyword evidence="1" id="KW-0812">Transmembrane</keyword>
<dbReference type="OrthoDB" id="6016419at2"/>
<gene>
    <name evidence="2" type="ORF">AWL63_10960</name>
</gene>
<dbReference type="AlphaFoldDB" id="A0A1B3ZAG3"/>
<dbReference type="GO" id="GO:0140359">
    <property type="term" value="F:ABC-type transporter activity"/>
    <property type="evidence" value="ECO:0007669"/>
    <property type="project" value="InterPro"/>
</dbReference>
<dbReference type="STRING" id="1560345.AWL63_10960"/>
<dbReference type="EMBL" id="CP014168">
    <property type="protein sequence ID" value="AOH84409.1"/>
    <property type="molecule type" value="Genomic_DNA"/>
</dbReference>
<feature type="transmembrane region" description="Helical" evidence="1">
    <location>
        <begin position="422"/>
        <end position="443"/>
    </location>
</feature>
<dbReference type="GO" id="GO:0005886">
    <property type="term" value="C:plasma membrane"/>
    <property type="evidence" value="ECO:0007669"/>
    <property type="project" value="UniProtKB-SubCell"/>
</dbReference>
<sequence length="454" mass="49653">MSLLHAELRLILRSRLAAASLALLMALSALSVVSGLSAVSRQEATIARATAEQARDLAAVAKAYGKPDGEAGYAAYYSFLLTHDRPSPLAFLALGQRDVQPTVLRVRALSLQQQLYESETLNAEQALPGVFDFAFVAIYLAPLVVIALTHDLVTSEREAGRLRLLLSMPGTGLWRRRIGLRYLLVALSLLIPAGVALVATSAPAHLGLGILTVPAVYLAFWFGLSLLVASRVRASATAAAASVGYWIALTLLIPTLANAAITRAVPVSKGIDLTLAQREIVHHGWDIPKAATFDRFLATHPEWRGHETFEGRFHWKWLFAMHQVGDEAVAPQVAAYRASLLSRERWTARLGWLLPNVAAQGILHRLADTNLVAQLDYQDSIGAFHKELRAFFYPYLFFDRPFTRADFDWLPSYSARTGTASWPAIPMLMLLVVTGLILAAGAAQMRRTGRDASR</sequence>
<reference evidence="2 3" key="1">
    <citation type="submission" date="2016-01" db="EMBL/GenBank/DDBJ databases">
        <title>Complete genome and mega plasmid sequence of Sphingomonas panacis DCY99 elicits systemic resistance in rice to Xanthomonas oryzae.</title>
        <authorList>
            <person name="Kim Y.J."/>
            <person name="Yang D.C."/>
            <person name="Sing P."/>
        </authorList>
    </citation>
    <scope>NUCLEOTIDE SEQUENCE [LARGE SCALE GENOMIC DNA]</scope>
    <source>
        <strain evidence="2 3">DCY99</strain>
    </source>
</reference>
<keyword evidence="3" id="KW-1185">Reference proteome</keyword>
<name>A0A1B3ZAG3_9SPHN</name>
<dbReference type="InterPro" id="IPR021913">
    <property type="entry name" value="DUF3526"/>
</dbReference>